<evidence type="ECO:0000313" key="6">
    <source>
        <dbReference type="EMBL" id="GIJ01415.1"/>
    </source>
</evidence>
<feature type="binding site" evidence="5">
    <location>
        <position position="184"/>
    </location>
    <ligand>
        <name>phosphoenolpyruvate</name>
        <dbReference type="ChEBI" id="CHEBI:58702"/>
    </ligand>
</feature>
<keyword evidence="1 5" id="KW-0808">Transferase</keyword>
<keyword evidence="4 5" id="KW-0342">GTP-binding</keyword>
<dbReference type="PANTHER" id="PTHR40392">
    <property type="entry name" value="2-PHOSPHO-L-LACTATE GUANYLYLTRANSFERASE"/>
    <property type="match status" value="1"/>
</dbReference>
<dbReference type="UniPathway" id="UPA00071"/>
<dbReference type="SUPFAM" id="SSF53448">
    <property type="entry name" value="Nucleotide-diphospho-sugar transferases"/>
    <property type="match status" value="1"/>
</dbReference>
<gene>
    <name evidence="6" type="primary">cofC</name>
    <name evidence="5" type="synonym">fbiD</name>
    <name evidence="6" type="ORF">Sya03_07670</name>
</gene>
<dbReference type="HAMAP" id="MF_02114">
    <property type="entry name" value="CofC"/>
    <property type="match status" value="1"/>
</dbReference>
<evidence type="ECO:0000256" key="5">
    <source>
        <dbReference type="HAMAP-Rule" id="MF_02114"/>
    </source>
</evidence>
<keyword evidence="3 5" id="KW-0547">Nucleotide-binding</keyword>
<dbReference type="EC" id="2.7.7.105" evidence="5"/>
<dbReference type="EMBL" id="BOOY01000004">
    <property type="protein sequence ID" value="GIJ01415.1"/>
    <property type="molecule type" value="Genomic_DNA"/>
</dbReference>
<dbReference type="Pfam" id="PF01983">
    <property type="entry name" value="CofC"/>
    <property type="match status" value="1"/>
</dbReference>
<dbReference type="PANTHER" id="PTHR40392:SF1">
    <property type="entry name" value="2-PHOSPHO-L-LACTATE GUANYLYLTRANSFERASE"/>
    <property type="match status" value="1"/>
</dbReference>
<evidence type="ECO:0000256" key="4">
    <source>
        <dbReference type="ARBA" id="ARBA00023134"/>
    </source>
</evidence>
<name>A0A8J3Y4J2_9ACTN</name>
<comment type="pathway">
    <text evidence="5">Cofactor biosynthesis; coenzyme F420 biosynthesis.</text>
</comment>
<feature type="binding site" evidence="5">
    <location>
        <position position="181"/>
    </location>
    <ligand>
        <name>phosphoenolpyruvate</name>
        <dbReference type="ChEBI" id="CHEBI:58702"/>
    </ligand>
</feature>
<organism evidence="6 7">
    <name type="scientific">Spirilliplanes yamanashiensis</name>
    <dbReference type="NCBI Taxonomy" id="42233"/>
    <lineage>
        <taxon>Bacteria</taxon>
        <taxon>Bacillati</taxon>
        <taxon>Actinomycetota</taxon>
        <taxon>Actinomycetes</taxon>
        <taxon>Micromonosporales</taxon>
        <taxon>Micromonosporaceae</taxon>
        <taxon>Spirilliplanes</taxon>
    </lineage>
</organism>
<evidence type="ECO:0000256" key="3">
    <source>
        <dbReference type="ARBA" id="ARBA00022741"/>
    </source>
</evidence>
<evidence type="ECO:0000256" key="2">
    <source>
        <dbReference type="ARBA" id="ARBA00022695"/>
    </source>
</evidence>
<evidence type="ECO:0000313" key="7">
    <source>
        <dbReference type="Proteomes" id="UP000652013"/>
    </source>
</evidence>
<comment type="similarity">
    <text evidence="5">Belongs to the CofC family.</text>
</comment>
<sequence>MGDAGWLVVVPAKGLGAAKSRLRGAVPAAAHGDLALAMLRDTLAAATACADVLVVAGDAAVAAVARAAGAAVLPDPGAGLNAAIRLATDPPAAGPQAAGHDLAAGARAAHGLAAGRAPGGALGRPRAALTGDLPGLRAEELAAALRAAEAAGGRAFVADAAGTGTVLLAAPAGVPLDPAFGVGSAAAHAAGGARALTGDWPGLRHDADTAADLRAALRHGPAAHTRALLGDLPSSDAAACAAR</sequence>
<dbReference type="InterPro" id="IPR029044">
    <property type="entry name" value="Nucleotide-diphossugar_trans"/>
</dbReference>
<dbReference type="AlphaFoldDB" id="A0A8J3Y4J2"/>
<dbReference type="RefSeq" id="WP_203936743.1">
    <property type="nucleotide sequence ID" value="NZ_BAAAGJ010000005.1"/>
</dbReference>
<keyword evidence="7" id="KW-1185">Reference proteome</keyword>
<protein>
    <recommendedName>
        <fullName evidence="5">Phosphoenolpyruvate guanylyltransferase</fullName>
        <shortName evidence="5">PEP guanylyltransferase</shortName>
        <ecNumber evidence="5">2.7.7.105</ecNumber>
    </recommendedName>
</protein>
<comment type="caution">
    <text evidence="6">The sequence shown here is derived from an EMBL/GenBank/DDBJ whole genome shotgun (WGS) entry which is preliminary data.</text>
</comment>
<evidence type="ECO:0000256" key="1">
    <source>
        <dbReference type="ARBA" id="ARBA00022679"/>
    </source>
</evidence>
<feature type="binding site" evidence="5">
    <location>
        <position position="165"/>
    </location>
    <ligand>
        <name>phosphoenolpyruvate</name>
        <dbReference type="ChEBI" id="CHEBI:58702"/>
    </ligand>
</feature>
<comment type="function">
    <text evidence="5">Guanylyltransferase that catalyzes the activation of phosphoenolpyruvate (PEP) as enolpyruvoyl-2-diphospho-5'-guanosine, via the condensation of PEP with GTP. It is involved in the biosynthesis of coenzyme F420, a hydride carrier cofactor.</text>
</comment>
<comment type="catalytic activity">
    <reaction evidence="5">
        <text>phosphoenolpyruvate + GTP + H(+) = enolpyruvoyl-2-diphospho-5'-guanosine + diphosphate</text>
        <dbReference type="Rhea" id="RHEA:30519"/>
        <dbReference type="ChEBI" id="CHEBI:15378"/>
        <dbReference type="ChEBI" id="CHEBI:33019"/>
        <dbReference type="ChEBI" id="CHEBI:37565"/>
        <dbReference type="ChEBI" id="CHEBI:58702"/>
        <dbReference type="ChEBI" id="CHEBI:143701"/>
        <dbReference type="EC" id="2.7.7.105"/>
    </reaction>
</comment>
<accession>A0A8J3Y4J2</accession>
<dbReference type="GO" id="GO:0005525">
    <property type="term" value="F:GTP binding"/>
    <property type="evidence" value="ECO:0007669"/>
    <property type="project" value="UniProtKB-KW"/>
</dbReference>
<proteinExistence type="inferred from homology"/>
<dbReference type="GO" id="GO:0052645">
    <property type="term" value="P:F420-0 metabolic process"/>
    <property type="evidence" value="ECO:0007669"/>
    <property type="project" value="UniProtKB-UniRule"/>
</dbReference>
<dbReference type="InterPro" id="IPR002835">
    <property type="entry name" value="CofC"/>
</dbReference>
<dbReference type="Gene3D" id="3.90.550.10">
    <property type="entry name" value="Spore Coat Polysaccharide Biosynthesis Protein SpsA, Chain A"/>
    <property type="match status" value="1"/>
</dbReference>
<reference evidence="6" key="1">
    <citation type="submission" date="2021-01" db="EMBL/GenBank/DDBJ databases">
        <title>Whole genome shotgun sequence of Spirilliplanes yamanashiensis NBRC 15828.</title>
        <authorList>
            <person name="Komaki H."/>
            <person name="Tamura T."/>
        </authorList>
    </citation>
    <scope>NUCLEOTIDE SEQUENCE</scope>
    <source>
        <strain evidence="6">NBRC 15828</strain>
    </source>
</reference>
<keyword evidence="2 5" id="KW-0548">Nucleotidyltransferase</keyword>
<dbReference type="GO" id="GO:0043814">
    <property type="term" value="F:phospholactate guanylyltransferase activity"/>
    <property type="evidence" value="ECO:0007669"/>
    <property type="project" value="InterPro"/>
</dbReference>
<dbReference type="Proteomes" id="UP000652013">
    <property type="component" value="Unassembled WGS sequence"/>
</dbReference>